<dbReference type="RefSeq" id="WP_194561496.1">
    <property type="nucleotide sequence ID" value="NZ_JADKPV010000001.1"/>
</dbReference>
<comment type="caution">
    <text evidence="2">The sequence shown here is derived from an EMBL/GenBank/DDBJ whole genome shotgun (WGS) entry which is preliminary data.</text>
</comment>
<accession>A0A8J7GAU8</accession>
<proteinExistence type="predicted"/>
<evidence type="ECO:0000313" key="3">
    <source>
        <dbReference type="Proteomes" id="UP000622653"/>
    </source>
</evidence>
<dbReference type="Proteomes" id="UP000622653">
    <property type="component" value="Unassembled WGS sequence"/>
</dbReference>
<keyword evidence="3" id="KW-1185">Reference proteome</keyword>
<dbReference type="SUPFAM" id="SSF53822">
    <property type="entry name" value="Periplasmic binding protein-like I"/>
    <property type="match status" value="1"/>
</dbReference>
<dbReference type="PROSITE" id="PS51257">
    <property type="entry name" value="PROKAR_LIPOPROTEIN"/>
    <property type="match status" value="1"/>
</dbReference>
<dbReference type="InterPro" id="IPR007487">
    <property type="entry name" value="ABC_transpt-TYRBP-like"/>
</dbReference>
<dbReference type="CDD" id="cd06325">
    <property type="entry name" value="PBP1_ABC_unchar_transporter"/>
    <property type="match status" value="1"/>
</dbReference>
<dbReference type="PANTHER" id="PTHR35271:SF1">
    <property type="entry name" value="ABC TRANSPORTER, SUBSTRATE-BINDING LIPOPROTEIN"/>
    <property type="match status" value="1"/>
</dbReference>
<dbReference type="Pfam" id="PF04392">
    <property type="entry name" value="ABC_sub_bind"/>
    <property type="match status" value="1"/>
</dbReference>
<feature type="chain" id="PRO_5039335531" evidence="1">
    <location>
        <begin position="19"/>
        <end position="332"/>
    </location>
</feature>
<sequence>MKKNIFTLFALLALLVLAACGGDDKPSTEAEGNEGEASGDKEQYVIGVTQIVEHPSLNAAFDGFKKALEDAGLDVKYDVQNAQNDQSINAQIATNLVGDQVDLIFANSTPSALAAKAATDDIPIVFTSVTNAVEANLVDSNEAPGGNVTGTTDNHPEAVAKSIEFLKDELGSTKIGMVFDSGEQNSRVQIDQAKAAAKQYGVEIVDAAVSSSAEVKQATESLIGKVDSIYIITDNTVVNALESVVGVAEEHDLPMFVAEFDSVARGGLGAFGFEFYDIGYEAGEMAVQILKDGKKPADIPVQVPQNLRLLINEEKAKQLNIEIKEEWNAELK</sequence>
<evidence type="ECO:0000313" key="2">
    <source>
        <dbReference type="EMBL" id="MBF4500031.1"/>
    </source>
</evidence>
<gene>
    <name evidence="2" type="ORF">IRY55_01545</name>
</gene>
<name>A0A8J7GAU8_9BACL</name>
<dbReference type="Gene3D" id="3.40.50.2300">
    <property type="match status" value="2"/>
</dbReference>
<evidence type="ECO:0000256" key="1">
    <source>
        <dbReference type="SAM" id="SignalP"/>
    </source>
</evidence>
<dbReference type="EMBL" id="JADKPV010000001">
    <property type="protein sequence ID" value="MBF4500031.1"/>
    <property type="molecule type" value="Genomic_DNA"/>
</dbReference>
<organism evidence="2 3">
    <name type="scientific">Savagea serpentis</name>
    <dbReference type="NCBI Taxonomy" id="2785297"/>
    <lineage>
        <taxon>Bacteria</taxon>
        <taxon>Bacillati</taxon>
        <taxon>Bacillota</taxon>
        <taxon>Bacilli</taxon>
        <taxon>Bacillales</taxon>
        <taxon>Caryophanaceae</taxon>
        <taxon>Savagea</taxon>
    </lineage>
</organism>
<reference evidence="2" key="1">
    <citation type="submission" date="2020-11" db="EMBL/GenBank/DDBJ databases">
        <title>Multidrug resistant novel bacterium Savagea serpentis sp. nov., isolated from the scats of a vine snake (Ahaetulla nasuta).</title>
        <authorList>
            <person name="Venkata Ramana V."/>
            <person name="Vikas Patil S."/>
            <person name="Yogita Lugani V."/>
        </authorList>
    </citation>
    <scope>NUCLEOTIDE SEQUENCE</scope>
    <source>
        <strain evidence="2">SN6</strain>
    </source>
</reference>
<protein>
    <submittedName>
        <fullName evidence="2">ABC transporter substrate-binding protein</fullName>
    </submittedName>
</protein>
<keyword evidence="1" id="KW-0732">Signal</keyword>
<dbReference type="InterPro" id="IPR028082">
    <property type="entry name" value="Peripla_BP_I"/>
</dbReference>
<feature type="signal peptide" evidence="1">
    <location>
        <begin position="1"/>
        <end position="18"/>
    </location>
</feature>
<dbReference type="AlphaFoldDB" id="A0A8J7GAU8"/>
<dbReference type="PANTHER" id="PTHR35271">
    <property type="entry name" value="ABC TRANSPORTER, SUBSTRATE-BINDING LIPOPROTEIN-RELATED"/>
    <property type="match status" value="1"/>
</dbReference>